<dbReference type="HOGENOM" id="CLU_1213905_0_0_0"/>
<dbReference type="SMART" id="SM00028">
    <property type="entry name" value="TPR"/>
    <property type="match status" value="5"/>
</dbReference>
<evidence type="ECO:0000256" key="1">
    <source>
        <dbReference type="PROSITE-ProRule" id="PRU00339"/>
    </source>
</evidence>
<evidence type="ECO:0000313" key="3">
    <source>
        <dbReference type="EMBL" id="ADB18270.1"/>
    </source>
</evidence>
<feature type="repeat" description="TPR" evidence="1">
    <location>
        <begin position="96"/>
        <end position="129"/>
    </location>
</feature>
<dbReference type="InterPro" id="IPR011990">
    <property type="entry name" value="TPR-like_helical_dom_sf"/>
</dbReference>
<dbReference type="PANTHER" id="PTHR44998">
    <property type="match status" value="1"/>
</dbReference>
<feature type="signal peptide" evidence="2">
    <location>
        <begin position="1"/>
        <end position="20"/>
    </location>
</feature>
<dbReference type="Gene3D" id="1.25.40.10">
    <property type="entry name" value="Tetratricopeptide repeat domain"/>
    <property type="match status" value="1"/>
</dbReference>
<keyword evidence="4" id="KW-1185">Reference proteome</keyword>
<reference evidence="3 4" key="1">
    <citation type="journal article" date="2009" name="Stand. Genomic Sci.">
        <title>Complete genome sequence of Pirellula staleyi type strain (ATCC 27377).</title>
        <authorList>
            <person name="Clum A."/>
            <person name="Tindall B.J."/>
            <person name="Sikorski J."/>
            <person name="Ivanova N."/>
            <person name="Mavrommatis K."/>
            <person name="Lucas S."/>
            <person name="Glavina del Rio T."/>
            <person name="Nolan M."/>
            <person name="Chen F."/>
            <person name="Tice H."/>
            <person name="Pitluck S."/>
            <person name="Cheng J.F."/>
            <person name="Chertkov O."/>
            <person name="Brettin T."/>
            <person name="Han C."/>
            <person name="Detter J.C."/>
            <person name="Kuske C."/>
            <person name="Bruce D."/>
            <person name="Goodwin L."/>
            <person name="Ovchinikova G."/>
            <person name="Pati A."/>
            <person name="Mikhailova N."/>
            <person name="Chen A."/>
            <person name="Palaniappan K."/>
            <person name="Land M."/>
            <person name="Hauser L."/>
            <person name="Chang Y.J."/>
            <person name="Jeffries C.D."/>
            <person name="Chain P."/>
            <person name="Rohde M."/>
            <person name="Goker M."/>
            <person name="Bristow J."/>
            <person name="Eisen J.A."/>
            <person name="Markowitz V."/>
            <person name="Hugenholtz P."/>
            <person name="Kyrpides N.C."/>
            <person name="Klenk H.P."/>
            <person name="Lapidus A."/>
        </authorList>
    </citation>
    <scope>NUCLEOTIDE SEQUENCE [LARGE SCALE GENOMIC DNA]</scope>
    <source>
        <strain evidence="4">ATCC 27377 / DSM 6068 / ICPB 4128</strain>
    </source>
</reference>
<dbReference type="AlphaFoldDB" id="D2QZ78"/>
<evidence type="ECO:0000256" key="2">
    <source>
        <dbReference type="SAM" id="SignalP"/>
    </source>
</evidence>
<dbReference type="STRING" id="530564.Psta_3609"/>
<name>D2QZ78_PIRSD</name>
<accession>D2QZ78</accession>
<feature type="chain" id="PRO_5003036096" evidence="2">
    <location>
        <begin position="21"/>
        <end position="228"/>
    </location>
</feature>
<dbReference type="Pfam" id="PF14559">
    <property type="entry name" value="TPR_19"/>
    <property type="match status" value="1"/>
</dbReference>
<sequence length="228" mass="25374" precursor="true">MLLRFQLISASLLMLATALGCDARGDADIEQGMKHWQKQEYEAAIAAYETGLPKSRKEYDDSVVHTLIGNCHSELGDQKKAIQSHKRSLKANPKNHQAMVNMGVAYRLLGDYGQAANCYRSALEIAPDYPELHSSLGTLAIFQGEPEKAIPHFERANAIDDTLPTTHGNLAVAYAMVGRFDDAERSLERAIGLHYQNVDWVRRRIDEIRLEQTEAELGIGEPSENAPK</sequence>
<dbReference type="eggNOG" id="COG0457">
    <property type="taxonomic scope" value="Bacteria"/>
</dbReference>
<evidence type="ECO:0000313" key="4">
    <source>
        <dbReference type="Proteomes" id="UP000001887"/>
    </source>
</evidence>
<feature type="repeat" description="TPR" evidence="1">
    <location>
        <begin position="62"/>
        <end position="95"/>
    </location>
</feature>
<keyword evidence="2" id="KW-0732">Signal</keyword>
<dbReference type="EMBL" id="CP001848">
    <property type="protein sequence ID" value="ADB18270.1"/>
    <property type="molecule type" value="Genomic_DNA"/>
</dbReference>
<dbReference type="InterPro" id="IPR019734">
    <property type="entry name" value="TPR_rpt"/>
</dbReference>
<dbReference type="OrthoDB" id="9790037at2"/>
<protein>
    <submittedName>
        <fullName evidence="3">Tetratricopeptide TPR_2 repeat protein</fullName>
    </submittedName>
</protein>
<dbReference type="Pfam" id="PF13181">
    <property type="entry name" value="TPR_8"/>
    <property type="match status" value="1"/>
</dbReference>
<organism evidence="3 4">
    <name type="scientific">Pirellula staleyi (strain ATCC 27377 / DSM 6068 / ICPB 4128)</name>
    <name type="common">Pirella staleyi</name>
    <dbReference type="NCBI Taxonomy" id="530564"/>
    <lineage>
        <taxon>Bacteria</taxon>
        <taxon>Pseudomonadati</taxon>
        <taxon>Planctomycetota</taxon>
        <taxon>Planctomycetia</taxon>
        <taxon>Pirellulales</taxon>
        <taxon>Pirellulaceae</taxon>
        <taxon>Pirellula</taxon>
    </lineage>
</organism>
<dbReference type="KEGG" id="psl:Psta_3609"/>
<dbReference type="PROSITE" id="PS50005">
    <property type="entry name" value="TPR"/>
    <property type="match status" value="2"/>
</dbReference>
<keyword evidence="1" id="KW-0802">TPR repeat</keyword>
<dbReference type="Pfam" id="PF13414">
    <property type="entry name" value="TPR_11"/>
    <property type="match status" value="1"/>
</dbReference>
<gene>
    <name evidence="3" type="ordered locus">Psta_3609</name>
</gene>
<dbReference type="PROSITE" id="PS50293">
    <property type="entry name" value="TPR_REGION"/>
    <property type="match status" value="1"/>
</dbReference>
<dbReference type="SUPFAM" id="SSF48452">
    <property type="entry name" value="TPR-like"/>
    <property type="match status" value="1"/>
</dbReference>
<dbReference type="PANTHER" id="PTHR44998:SF1">
    <property type="entry name" value="UDP-N-ACETYLGLUCOSAMINE--PEPTIDE N-ACETYLGLUCOSAMINYLTRANSFERASE 110 KDA SUBUNIT"/>
    <property type="match status" value="1"/>
</dbReference>
<dbReference type="PROSITE" id="PS51257">
    <property type="entry name" value="PROKAR_LIPOPROTEIN"/>
    <property type="match status" value="1"/>
</dbReference>
<dbReference type="Proteomes" id="UP000001887">
    <property type="component" value="Chromosome"/>
</dbReference>
<proteinExistence type="predicted"/>